<protein>
    <submittedName>
        <fullName evidence="2">Uncharacterized protein</fullName>
    </submittedName>
</protein>
<sequence length="128" mass="14891">MVFKDHPIAFQQKFIISNIAIIIVNIFIILAPVTFIQELYFGGFIILSVAGIILGKLFVETIYHLTIAYSNGYLWEIRRHYIIFMDCHTILIFVITGIYICYRHGKREYLKKNEIQKAESQIDAIFAA</sequence>
<dbReference type="Proteomes" id="UP000887580">
    <property type="component" value="Unplaced"/>
</dbReference>
<evidence type="ECO:0000313" key="1">
    <source>
        <dbReference type="Proteomes" id="UP000887580"/>
    </source>
</evidence>
<name>A0AC35GNW6_9BILA</name>
<dbReference type="WBParaSite" id="PS1159_v2.g7017.t1">
    <property type="protein sequence ID" value="PS1159_v2.g7017.t1"/>
    <property type="gene ID" value="PS1159_v2.g7017"/>
</dbReference>
<proteinExistence type="predicted"/>
<reference evidence="2" key="1">
    <citation type="submission" date="2022-11" db="UniProtKB">
        <authorList>
            <consortium name="WormBaseParasite"/>
        </authorList>
    </citation>
    <scope>IDENTIFICATION</scope>
</reference>
<accession>A0AC35GNW6</accession>
<organism evidence="1 2">
    <name type="scientific">Panagrolaimus sp. PS1159</name>
    <dbReference type="NCBI Taxonomy" id="55785"/>
    <lineage>
        <taxon>Eukaryota</taxon>
        <taxon>Metazoa</taxon>
        <taxon>Ecdysozoa</taxon>
        <taxon>Nematoda</taxon>
        <taxon>Chromadorea</taxon>
        <taxon>Rhabditida</taxon>
        <taxon>Tylenchina</taxon>
        <taxon>Panagrolaimomorpha</taxon>
        <taxon>Panagrolaimoidea</taxon>
        <taxon>Panagrolaimidae</taxon>
        <taxon>Panagrolaimus</taxon>
    </lineage>
</organism>
<evidence type="ECO:0000313" key="2">
    <source>
        <dbReference type="WBParaSite" id="PS1159_v2.g7017.t1"/>
    </source>
</evidence>